<evidence type="ECO:0000256" key="1">
    <source>
        <dbReference type="ARBA" id="ARBA00022679"/>
    </source>
</evidence>
<dbReference type="PANTHER" id="PTHR12788">
    <property type="entry name" value="PROTEIN-TYROSINE SULFOTRANSFERASE 2"/>
    <property type="match status" value="1"/>
</dbReference>
<dbReference type="RefSeq" id="WP_380596605.1">
    <property type="nucleotide sequence ID" value="NZ_JBHSDU010000003.1"/>
</dbReference>
<dbReference type="InterPro" id="IPR011990">
    <property type="entry name" value="TPR-like_helical_dom_sf"/>
</dbReference>
<dbReference type="InterPro" id="IPR027417">
    <property type="entry name" value="P-loop_NTPase"/>
</dbReference>
<dbReference type="InterPro" id="IPR019734">
    <property type="entry name" value="TPR_rpt"/>
</dbReference>
<dbReference type="PROSITE" id="PS50005">
    <property type="entry name" value="TPR"/>
    <property type="match status" value="1"/>
</dbReference>
<dbReference type="Pfam" id="PF14559">
    <property type="entry name" value="TPR_19"/>
    <property type="match status" value="1"/>
</dbReference>
<dbReference type="Pfam" id="PF13432">
    <property type="entry name" value="TPR_16"/>
    <property type="match status" value="1"/>
</dbReference>
<organism evidence="3 4">
    <name type="scientific">Steroidobacter flavus</name>
    <dbReference type="NCBI Taxonomy" id="1842136"/>
    <lineage>
        <taxon>Bacteria</taxon>
        <taxon>Pseudomonadati</taxon>
        <taxon>Pseudomonadota</taxon>
        <taxon>Gammaproteobacteria</taxon>
        <taxon>Steroidobacterales</taxon>
        <taxon>Steroidobacteraceae</taxon>
        <taxon>Steroidobacter</taxon>
    </lineage>
</organism>
<dbReference type="EMBL" id="JBHSDU010000003">
    <property type="protein sequence ID" value="MFC4309560.1"/>
    <property type="molecule type" value="Genomic_DNA"/>
</dbReference>
<proteinExistence type="predicted"/>
<dbReference type="PANTHER" id="PTHR12788:SF10">
    <property type="entry name" value="PROTEIN-TYROSINE SULFOTRANSFERASE"/>
    <property type="match status" value="1"/>
</dbReference>
<dbReference type="SUPFAM" id="SSF52540">
    <property type="entry name" value="P-loop containing nucleoside triphosphate hydrolases"/>
    <property type="match status" value="1"/>
</dbReference>
<accession>A0ABV8SQF3</accession>
<keyword evidence="1" id="KW-0808">Transferase</keyword>
<dbReference type="Gene3D" id="1.25.40.10">
    <property type="entry name" value="Tetratricopeptide repeat domain"/>
    <property type="match status" value="1"/>
</dbReference>
<name>A0ABV8SQF3_9GAMM</name>
<keyword evidence="4" id="KW-1185">Reference proteome</keyword>
<evidence type="ECO:0000313" key="3">
    <source>
        <dbReference type="EMBL" id="MFC4309560.1"/>
    </source>
</evidence>
<dbReference type="SUPFAM" id="SSF48452">
    <property type="entry name" value="TPR-like"/>
    <property type="match status" value="2"/>
</dbReference>
<dbReference type="Gene3D" id="3.40.50.300">
    <property type="entry name" value="P-loop containing nucleotide triphosphate hydrolases"/>
    <property type="match status" value="1"/>
</dbReference>
<evidence type="ECO:0000256" key="2">
    <source>
        <dbReference type="PROSITE-ProRule" id="PRU00339"/>
    </source>
</evidence>
<dbReference type="InterPro" id="IPR026634">
    <property type="entry name" value="TPST-like"/>
</dbReference>
<keyword evidence="2" id="KW-0802">TPR repeat</keyword>
<protein>
    <submittedName>
        <fullName evidence="3">Tetratricopeptide repeat-containing sulfotransferase family protein</fullName>
    </submittedName>
</protein>
<reference evidence="4" key="1">
    <citation type="journal article" date="2019" name="Int. J. Syst. Evol. Microbiol.">
        <title>The Global Catalogue of Microorganisms (GCM) 10K type strain sequencing project: providing services to taxonomists for standard genome sequencing and annotation.</title>
        <authorList>
            <consortium name="The Broad Institute Genomics Platform"/>
            <consortium name="The Broad Institute Genome Sequencing Center for Infectious Disease"/>
            <person name="Wu L."/>
            <person name="Ma J."/>
        </authorList>
    </citation>
    <scope>NUCLEOTIDE SEQUENCE [LARGE SCALE GENOMIC DNA]</scope>
    <source>
        <strain evidence="4">CGMCC 1.10759</strain>
    </source>
</reference>
<comment type="caution">
    <text evidence="3">The sequence shown here is derived from an EMBL/GenBank/DDBJ whole genome shotgun (WGS) entry which is preliminary data.</text>
</comment>
<dbReference type="SMART" id="SM00028">
    <property type="entry name" value="TPR"/>
    <property type="match status" value="5"/>
</dbReference>
<dbReference type="Proteomes" id="UP001595904">
    <property type="component" value="Unassembled WGS sequence"/>
</dbReference>
<evidence type="ECO:0000313" key="4">
    <source>
        <dbReference type="Proteomes" id="UP001595904"/>
    </source>
</evidence>
<dbReference type="Pfam" id="PF13469">
    <property type="entry name" value="Sulfotransfer_3"/>
    <property type="match status" value="1"/>
</dbReference>
<gene>
    <name evidence="3" type="ORF">ACFPN2_10760</name>
</gene>
<feature type="repeat" description="TPR" evidence="2">
    <location>
        <begin position="115"/>
        <end position="148"/>
    </location>
</feature>
<sequence length="617" mass="69271">MAVSPRSPLPPELQASLREAVAAFNAGQLEAAARLCERVLARVPGHLRALGVYGAVLHAQERYAEAETVFGELVQADPDTALHWMNLATARRGAGKFEEALRAYLRASELGCATADFYFNVGLTHLDRRDFESARAVLKKALELAPADALIRSEYIRACYETLQTEEALAALQGWTEFSGLTPEQLAEAGQRMMNLGETERAERALSQLGANELEPRAMLTLAQIMERTNRLEQAQRLVERLSTDARAESLGMDLLVTRAQLAQRAGDHERARELFQQALADVTQFHDRHFVLFPLVKTLDALKRYDEAFAAMTEAHASQVAHLELTAPMAVARGLPTWDITRWGCDPADIAQWDHSGAPSLEDSPVFVVAFPRSGTTLLEQTLDAHPRLKSMDEQPIVQAALDDIVAAGVRYPEEMGKLTAQQVAAVRARYFERAASKVKIEPGQRVVDKNPLNMLRLPVIKRLFPNAPIILAIRHPCDVVLSCFMQHFRAPHFVMLCSDLQTLADGYRRSFDFWYEQSALLSPTVLEVRYETFVADFERGVRQIAEFLRLPWHDGMLAPAEHARAKGYISTPSYSQVVQPVNQKAVGRWRAYERHLAPVIPQLQTYLRRWDYSDR</sequence>